<evidence type="ECO:0000313" key="2">
    <source>
        <dbReference type="Proteomes" id="UP001153076"/>
    </source>
</evidence>
<dbReference type="EMBL" id="JAKOGI010000298">
    <property type="protein sequence ID" value="KAJ8437480.1"/>
    <property type="molecule type" value="Genomic_DNA"/>
</dbReference>
<dbReference type="Proteomes" id="UP001153076">
    <property type="component" value="Unassembled WGS sequence"/>
</dbReference>
<sequence>MTLRQPLSNHVQNMADKNLFEDLDFFNAYLKMEVIALKHFQGGTPVDYTPPTFKLGIPLSPVKGTPSVKRSPIKMTHMTISSPTCNDEQVCFGDYEDRHTIMDIVANIAMQYSNLDQHKATTNCGRKMRSCMSSMHDKAHRLWIYRETIALMAAADNHLENSIVDVWSIIMNNDQLSRQKGGPKRFYFTIYVYKASFKYHEFYEVMQLETQRTNWLNLNKAYLVSFPILRSEHFFLVVFQFVDKTVNIMDNLTLSEKPSIRYDNYDTPKCCFSKYAIQRGHPRAKEVKDFRTVYTMRHMETYYGDLQACDSGFHKEKVFIF</sequence>
<gene>
    <name evidence="1" type="ORF">Cgig2_002981</name>
</gene>
<organism evidence="1 2">
    <name type="scientific">Carnegiea gigantea</name>
    <dbReference type="NCBI Taxonomy" id="171969"/>
    <lineage>
        <taxon>Eukaryota</taxon>
        <taxon>Viridiplantae</taxon>
        <taxon>Streptophyta</taxon>
        <taxon>Embryophyta</taxon>
        <taxon>Tracheophyta</taxon>
        <taxon>Spermatophyta</taxon>
        <taxon>Magnoliopsida</taxon>
        <taxon>eudicotyledons</taxon>
        <taxon>Gunneridae</taxon>
        <taxon>Pentapetalae</taxon>
        <taxon>Caryophyllales</taxon>
        <taxon>Cactineae</taxon>
        <taxon>Cactaceae</taxon>
        <taxon>Cactoideae</taxon>
        <taxon>Echinocereeae</taxon>
        <taxon>Carnegiea</taxon>
    </lineage>
</organism>
<accession>A0A9Q1K614</accession>
<evidence type="ECO:0000313" key="1">
    <source>
        <dbReference type="EMBL" id="KAJ8437480.1"/>
    </source>
</evidence>
<dbReference type="InterPro" id="IPR038765">
    <property type="entry name" value="Papain-like_cys_pep_sf"/>
</dbReference>
<evidence type="ECO:0008006" key="3">
    <source>
        <dbReference type="Google" id="ProtNLM"/>
    </source>
</evidence>
<comment type="caution">
    <text evidence="1">The sequence shown here is derived from an EMBL/GenBank/DDBJ whole genome shotgun (WGS) entry which is preliminary data.</text>
</comment>
<reference evidence="1" key="1">
    <citation type="submission" date="2022-04" db="EMBL/GenBank/DDBJ databases">
        <title>Carnegiea gigantea Genome sequencing and assembly v2.</title>
        <authorList>
            <person name="Copetti D."/>
            <person name="Sanderson M.J."/>
            <person name="Burquez A."/>
            <person name="Wojciechowski M.F."/>
        </authorList>
    </citation>
    <scope>NUCLEOTIDE SEQUENCE</scope>
    <source>
        <strain evidence="1">SGP5-SGP5p</strain>
        <tissue evidence="1">Aerial part</tissue>
    </source>
</reference>
<proteinExistence type="predicted"/>
<protein>
    <recommendedName>
        <fullName evidence="3">Ubiquitin-like protease family profile domain-containing protein</fullName>
    </recommendedName>
</protein>
<dbReference type="Gene3D" id="3.40.395.10">
    <property type="entry name" value="Adenoviral Proteinase, Chain A"/>
    <property type="match status" value="1"/>
</dbReference>
<keyword evidence="2" id="KW-1185">Reference proteome</keyword>
<dbReference type="AlphaFoldDB" id="A0A9Q1K614"/>
<dbReference type="SUPFAM" id="SSF54001">
    <property type="entry name" value="Cysteine proteinases"/>
    <property type="match status" value="1"/>
</dbReference>
<name>A0A9Q1K614_9CARY</name>